<reference evidence="1" key="1">
    <citation type="submission" date="2021-02" db="EMBL/GenBank/DDBJ databases">
        <authorList>
            <person name="Dougan E. K."/>
            <person name="Rhodes N."/>
            <person name="Thang M."/>
            <person name="Chan C."/>
        </authorList>
    </citation>
    <scope>NUCLEOTIDE SEQUENCE</scope>
</reference>
<gene>
    <name evidence="1" type="ORF">SNAT2548_LOCUS11174</name>
</gene>
<evidence type="ECO:0000313" key="1">
    <source>
        <dbReference type="EMBL" id="CAE7242692.1"/>
    </source>
</evidence>
<dbReference type="AlphaFoldDB" id="A0A812L8K6"/>
<feature type="non-terminal residue" evidence="1">
    <location>
        <position position="1"/>
    </location>
</feature>
<accession>A0A812L8K6</accession>
<proteinExistence type="predicted"/>
<organism evidence="1 2">
    <name type="scientific">Symbiodinium natans</name>
    <dbReference type="NCBI Taxonomy" id="878477"/>
    <lineage>
        <taxon>Eukaryota</taxon>
        <taxon>Sar</taxon>
        <taxon>Alveolata</taxon>
        <taxon>Dinophyceae</taxon>
        <taxon>Suessiales</taxon>
        <taxon>Symbiodiniaceae</taxon>
        <taxon>Symbiodinium</taxon>
    </lineage>
</organism>
<keyword evidence="2" id="KW-1185">Reference proteome</keyword>
<dbReference type="EMBL" id="CAJNDS010000984">
    <property type="protein sequence ID" value="CAE7242692.1"/>
    <property type="molecule type" value="Genomic_DNA"/>
</dbReference>
<evidence type="ECO:0008006" key="3">
    <source>
        <dbReference type="Google" id="ProtNLM"/>
    </source>
</evidence>
<comment type="caution">
    <text evidence="1">The sequence shown here is derived from an EMBL/GenBank/DDBJ whole genome shotgun (WGS) entry which is preliminary data.</text>
</comment>
<name>A0A812L8K6_9DINO</name>
<evidence type="ECO:0000313" key="2">
    <source>
        <dbReference type="Proteomes" id="UP000604046"/>
    </source>
</evidence>
<protein>
    <recommendedName>
        <fullName evidence="3">Hexosyltransferase</fullName>
    </recommendedName>
</protein>
<sequence>AERDAARGTWCVVARQYGNVGYTFFTQVGVDRHDAARWGSPSALNREREEFGDLVIWPHNLSGMAFGIRQLMMLQDYRAMNETYYFFIYIDDDTFPCVPMISSELQWVVHKSAGGPVPRIYAGLLHCDGRGRYRHDQHFLVLEDSVVGDILDRQSRLVCDKYSGTSTGGWVSLVEKEAAPVVWHDLTLDPSTDPSNRLTVNKRPRWCFNSLYAGDLEPGEFAGVLHKSWNKSNVQGAMALDQKRLSCRGKVPEGDLYYDIVKFAQGPYRGGLNCITDGWRYSTIRWH</sequence>
<dbReference type="Proteomes" id="UP000604046">
    <property type="component" value="Unassembled WGS sequence"/>
</dbReference>